<dbReference type="STRING" id="153496.A0U89_10655"/>
<dbReference type="EMBL" id="CP014674">
    <property type="protein sequence ID" value="AOX17526.1"/>
    <property type="molecule type" value="Genomic_DNA"/>
</dbReference>
<dbReference type="Proteomes" id="UP000179145">
    <property type="component" value="Chromosome"/>
</dbReference>
<keyword evidence="2" id="KW-1185">Reference proteome</keyword>
<evidence type="ECO:0000313" key="2">
    <source>
        <dbReference type="Proteomes" id="UP000179145"/>
    </source>
</evidence>
<sequence>MKTPIHHVIKDDRPMALPIYLAFNWLIVMRAGVGVHTLSGSSHAGSTVVPVDLTVISDTQSIDQRRNA</sequence>
<dbReference type="AlphaFoldDB" id="A0A1D8UV51"/>
<name>A0A1D8UV51_9PROT</name>
<reference evidence="1 2" key="1">
    <citation type="journal article" date="2016" name="Microb. Cell Fact.">
        <title>Dissection of exopolysaccharide biosynthesis in Kozakia baliensis.</title>
        <authorList>
            <person name="Brandt J.U."/>
            <person name="Jakob F."/>
            <person name="Behr J."/>
            <person name="Geissler A.J."/>
            <person name="Vogel R.F."/>
        </authorList>
    </citation>
    <scope>NUCLEOTIDE SEQUENCE [LARGE SCALE GENOMIC DNA]</scope>
    <source>
        <strain evidence="1 2">DSM 14400</strain>
    </source>
</reference>
<proteinExistence type="predicted"/>
<organism evidence="1 2">
    <name type="scientific">Kozakia baliensis</name>
    <dbReference type="NCBI Taxonomy" id="153496"/>
    <lineage>
        <taxon>Bacteria</taxon>
        <taxon>Pseudomonadati</taxon>
        <taxon>Pseudomonadota</taxon>
        <taxon>Alphaproteobacteria</taxon>
        <taxon>Acetobacterales</taxon>
        <taxon>Acetobacteraceae</taxon>
        <taxon>Kozakia</taxon>
    </lineage>
</organism>
<accession>A0A1D8UV51</accession>
<dbReference type="RefSeq" id="WP_070403109.1">
    <property type="nucleotide sequence ID" value="NZ_BJVW01000001.1"/>
</dbReference>
<dbReference type="KEGG" id="kba:A0U89_10655"/>
<gene>
    <name evidence="1" type="ORF">A0U89_10655</name>
</gene>
<evidence type="ECO:0000313" key="1">
    <source>
        <dbReference type="EMBL" id="AOX17526.1"/>
    </source>
</evidence>
<protein>
    <submittedName>
        <fullName evidence="1">Uncharacterized protein</fullName>
    </submittedName>
</protein>